<dbReference type="WBParaSite" id="nRc.2.0.1.t29117-RA">
    <property type="protein sequence ID" value="nRc.2.0.1.t29117-RA"/>
    <property type="gene ID" value="nRc.2.0.1.g29117"/>
</dbReference>
<dbReference type="AlphaFoldDB" id="A0A915JTH0"/>
<keyword evidence="1" id="KW-1185">Reference proteome</keyword>
<reference evidence="2" key="1">
    <citation type="submission" date="2022-11" db="UniProtKB">
        <authorList>
            <consortium name="WormBaseParasite"/>
        </authorList>
    </citation>
    <scope>IDENTIFICATION</scope>
</reference>
<proteinExistence type="predicted"/>
<sequence length="139" mass="16004">MATRTRSYKLQSKEATCQSTNDRTIGIADLIEYYMSLGQGDNNKIVAGQMNYQLFKMVGYKEQKKTGANFDVPMQTLIDEIDEWRNQKFISEEEASEQKNALYAMQSKHVVKEVLFNRGQFEMVYGLTGFIRLNGKYAS</sequence>
<dbReference type="Proteomes" id="UP000887565">
    <property type="component" value="Unplaced"/>
</dbReference>
<evidence type="ECO:0000313" key="1">
    <source>
        <dbReference type="Proteomes" id="UP000887565"/>
    </source>
</evidence>
<accession>A0A915JTH0</accession>
<evidence type="ECO:0000313" key="2">
    <source>
        <dbReference type="WBParaSite" id="nRc.2.0.1.t29117-RA"/>
    </source>
</evidence>
<name>A0A915JTH0_ROMCU</name>
<organism evidence="1 2">
    <name type="scientific">Romanomermis culicivorax</name>
    <name type="common">Nematode worm</name>
    <dbReference type="NCBI Taxonomy" id="13658"/>
    <lineage>
        <taxon>Eukaryota</taxon>
        <taxon>Metazoa</taxon>
        <taxon>Ecdysozoa</taxon>
        <taxon>Nematoda</taxon>
        <taxon>Enoplea</taxon>
        <taxon>Dorylaimia</taxon>
        <taxon>Mermithida</taxon>
        <taxon>Mermithoidea</taxon>
        <taxon>Mermithidae</taxon>
        <taxon>Romanomermis</taxon>
    </lineage>
</organism>
<protein>
    <submittedName>
        <fullName evidence="2">Uncharacterized protein</fullName>
    </submittedName>
</protein>